<dbReference type="PROSITE" id="PS50970">
    <property type="entry name" value="HCY"/>
    <property type="match status" value="1"/>
</dbReference>
<feature type="domain" description="Hcy-binding" evidence="3">
    <location>
        <begin position="1"/>
        <end position="288"/>
    </location>
</feature>
<dbReference type="PIRSF" id="PIRSF037505">
    <property type="entry name" value="Betaine_HMT"/>
    <property type="match status" value="1"/>
</dbReference>
<sequence length="290" mass="30837">MGTTTLLDGGMGQELIRRGAPRSAELWSAWAMLEDPELVATVHADYASAGADVLTTNSYATFVDRLRPHGLADRAEELTRLAGSLARNVADAAGRDVRVAGSLPPLRHSYNPSPDAAYTQLHDEYLQMVGYLADHVDLFVCETMGACSEARAAADAARTSGKPVWVSFTLQGGDGQGLLDGTPFNEACSAADADAFLLNCSPPEQISEALPLLRQATNLPIGAYANAFHGMPVGWRGRDGSPLPEARTDLGADPYTRVVMQWLDMGADIVGGCCEIGPEHIARIRQALDA</sequence>
<evidence type="ECO:0000256" key="1">
    <source>
        <dbReference type="ARBA" id="ARBA00022603"/>
    </source>
</evidence>
<evidence type="ECO:0000313" key="4">
    <source>
        <dbReference type="EMBL" id="SVA11971.1"/>
    </source>
</evidence>
<dbReference type="SUPFAM" id="SSF82282">
    <property type="entry name" value="Homocysteine S-methyltransferase"/>
    <property type="match status" value="1"/>
</dbReference>
<organism evidence="4">
    <name type="scientific">marine metagenome</name>
    <dbReference type="NCBI Taxonomy" id="408172"/>
    <lineage>
        <taxon>unclassified sequences</taxon>
        <taxon>metagenomes</taxon>
        <taxon>ecological metagenomes</taxon>
    </lineage>
</organism>
<dbReference type="GO" id="GO:0009086">
    <property type="term" value="P:methionine biosynthetic process"/>
    <property type="evidence" value="ECO:0007669"/>
    <property type="project" value="InterPro"/>
</dbReference>
<gene>
    <name evidence="4" type="ORF">METZ01_LOCUS64825</name>
</gene>
<name>A0A381T8X0_9ZZZZ</name>
<dbReference type="EMBL" id="UINC01004123">
    <property type="protein sequence ID" value="SVA11971.1"/>
    <property type="molecule type" value="Genomic_DNA"/>
</dbReference>
<proteinExistence type="predicted"/>
<dbReference type="InterPro" id="IPR003726">
    <property type="entry name" value="HCY_dom"/>
</dbReference>
<dbReference type="GO" id="GO:0008270">
    <property type="term" value="F:zinc ion binding"/>
    <property type="evidence" value="ECO:0007669"/>
    <property type="project" value="InterPro"/>
</dbReference>
<evidence type="ECO:0000259" key="3">
    <source>
        <dbReference type="PROSITE" id="PS50970"/>
    </source>
</evidence>
<keyword evidence="2" id="KW-0808">Transferase</keyword>
<dbReference type="Pfam" id="PF02574">
    <property type="entry name" value="S-methyl_trans"/>
    <property type="match status" value="1"/>
</dbReference>
<dbReference type="AlphaFoldDB" id="A0A381T8X0"/>
<dbReference type="PANTHER" id="PTHR11103">
    <property type="entry name" value="SLR1189 PROTEIN"/>
    <property type="match status" value="1"/>
</dbReference>
<dbReference type="GO" id="GO:0008168">
    <property type="term" value="F:methyltransferase activity"/>
    <property type="evidence" value="ECO:0007669"/>
    <property type="project" value="UniProtKB-KW"/>
</dbReference>
<dbReference type="InterPro" id="IPR036589">
    <property type="entry name" value="HCY_dom_sf"/>
</dbReference>
<accession>A0A381T8X0</accession>
<dbReference type="PANTHER" id="PTHR11103:SF18">
    <property type="entry name" value="SLR1189 PROTEIN"/>
    <property type="match status" value="1"/>
</dbReference>
<dbReference type="GO" id="GO:0032259">
    <property type="term" value="P:methylation"/>
    <property type="evidence" value="ECO:0007669"/>
    <property type="project" value="UniProtKB-KW"/>
</dbReference>
<protein>
    <recommendedName>
        <fullName evidence="3">Hcy-binding domain-containing protein</fullName>
    </recommendedName>
</protein>
<dbReference type="Gene3D" id="3.20.20.330">
    <property type="entry name" value="Homocysteine-binding-like domain"/>
    <property type="match status" value="1"/>
</dbReference>
<keyword evidence="1" id="KW-0489">Methyltransferase</keyword>
<reference evidence="4" key="1">
    <citation type="submission" date="2018-05" db="EMBL/GenBank/DDBJ databases">
        <authorList>
            <person name="Lanie J.A."/>
            <person name="Ng W.-L."/>
            <person name="Kazmierczak K.M."/>
            <person name="Andrzejewski T.M."/>
            <person name="Davidsen T.M."/>
            <person name="Wayne K.J."/>
            <person name="Tettelin H."/>
            <person name="Glass J.I."/>
            <person name="Rusch D."/>
            <person name="Podicherti R."/>
            <person name="Tsui H.-C.T."/>
            <person name="Winkler M.E."/>
        </authorList>
    </citation>
    <scope>NUCLEOTIDE SEQUENCE</scope>
</reference>
<evidence type="ECO:0000256" key="2">
    <source>
        <dbReference type="ARBA" id="ARBA00022679"/>
    </source>
</evidence>
<dbReference type="InterPro" id="IPR017226">
    <property type="entry name" value="BHMT-like"/>
</dbReference>